<dbReference type="InterPro" id="IPR027417">
    <property type="entry name" value="P-loop_NTPase"/>
</dbReference>
<dbReference type="GO" id="GO:0006508">
    <property type="term" value="P:proteolysis"/>
    <property type="evidence" value="ECO:0007669"/>
    <property type="project" value="UniProtKB-KW"/>
</dbReference>
<evidence type="ECO:0000256" key="2">
    <source>
        <dbReference type="PROSITE-ProRule" id="PRU01122"/>
    </source>
</evidence>
<dbReference type="GO" id="GO:0030163">
    <property type="term" value="P:protein catabolic process"/>
    <property type="evidence" value="ECO:0007669"/>
    <property type="project" value="InterPro"/>
</dbReference>
<comment type="similarity">
    <text evidence="2">Belongs to the peptidase S16 family.</text>
</comment>
<organism evidence="3">
    <name type="scientific">Clostridium botulinum</name>
    <dbReference type="NCBI Taxonomy" id="1491"/>
    <lineage>
        <taxon>Bacteria</taxon>
        <taxon>Bacillati</taxon>
        <taxon>Bacillota</taxon>
        <taxon>Clostridia</taxon>
        <taxon>Eubacteriales</taxon>
        <taxon>Clostridiaceae</taxon>
        <taxon>Clostridium</taxon>
    </lineage>
</organism>
<evidence type="ECO:0000313" key="3">
    <source>
        <dbReference type="EMBL" id="AGR53846.1"/>
    </source>
</evidence>
<name>A0A059PYB2_CLOBO</name>
<proteinExistence type="inferred from homology"/>
<dbReference type="EMBL" id="JX847736">
    <property type="protein sequence ID" value="AGR53846.1"/>
    <property type="molecule type" value="Genomic_DNA"/>
</dbReference>
<comment type="catalytic activity">
    <reaction evidence="2">
        <text>Hydrolysis of proteins in presence of ATP.</text>
        <dbReference type="EC" id="3.4.21.53"/>
    </reaction>
</comment>
<keyword evidence="1 2" id="KW-0645">Protease</keyword>
<sequence length="769" mass="88294">MKNELTPSEVIFKCSFKELSDKERLAELPQVTSRLNDIKRALKIKKNGYNLYYIDSFAMDKLNDLKDYISQIYEEESAPKDICYVTTEDILNPKVLFLPSGKGTLLKERIDDLKNQYFDCVIEFYNGSSDKEKEDLLEETKDQRNECISKLMKKAKENNFDVKATNGGFVFIPLKSQGNEMTEDEYDELENEEQGEIKEQVSELKKEAQVVLDKLTALEIKSINELRVIYEKYLKKEMKEIKEDLLFEFVTDKFTCMYLSQMFDWIEEQIVECYTVSLEEDQQYIDDIFTKFEVRVLVDNKNTPHPRVIFEEDPTINNLIGNIEYKNSNGGYLPDIELIHPGSLLKANEGCLILNLNSLLASGYSYYYLKKILMFGKIDYSYTKNYLDVLSLEGLKPESIPINVKIILIGDYEAFSILHERDEDFKRIFPLKVEMENQLKCNDASRSLVADYIKNKVKNESLLDMDQESIEEIFKYLSRIIGDRNKISVDNYYIDRMLYLANDKANSEGRFSIIRDDIISSYHCDDKDIKEEMLESYKNNKVLISIKGEKVGSINGLAVIGTSLFSLGRPMRITCLALQGSGRIIDVHNECKLSGNIHEKSIVILRGLINSLLSPYESLPVDFQLSFEQTYSLIEGDSASVAEIICMLSAISKRPIKQNIAVTGSINQFGEVQPIGMVNEKIEGFYTVCKTLDNVSGKGVLIPGMNKDELILEKEVEKSISSGDFHIYTMDTLEDAIEVLILNEGENIKTFFKIIEDEIAKYKPSKKKK</sequence>
<dbReference type="Pfam" id="PF13654">
    <property type="entry name" value="AAA_32"/>
    <property type="match status" value="1"/>
</dbReference>
<dbReference type="PATRIC" id="fig|1491.408.peg.1281"/>
<dbReference type="PANTHER" id="PTHR10046">
    <property type="entry name" value="ATP DEPENDENT LON PROTEASE FAMILY MEMBER"/>
    <property type="match status" value="1"/>
</dbReference>
<feature type="active site" evidence="2">
    <location>
        <position position="638"/>
    </location>
</feature>
<keyword evidence="2" id="KW-0378">Hydrolase</keyword>
<keyword evidence="2" id="KW-0720">Serine protease</keyword>
<dbReference type="PRINTS" id="PR00830">
    <property type="entry name" value="ENDOLAPTASE"/>
</dbReference>
<dbReference type="PROSITE" id="PS51786">
    <property type="entry name" value="LON_PROTEOLYTIC"/>
    <property type="match status" value="1"/>
</dbReference>
<dbReference type="AlphaFoldDB" id="A0A059PYB2"/>
<dbReference type="Pfam" id="PF05362">
    <property type="entry name" value="Lon_C"/>
    <property type="match status" value="1"/>
</dbReference>
<dbReference type="InterPro" id="IPR027065">
    <property type="entry name" value="Lon_Prtase"/>
</dbReference>
<dbReference type="GO" id="GO:0004176">
    <property type="term" value="F:ATP-dependent peptidase activity"/>
    <property type="evidence" value="ECO:0007669"/>
    <property type="project" value="UniProtKB-UniRule"/>
</dbReference>
<feature type="active site" evidence="2">
    <location>
        <position position="681"/>
    </location>
</feature>
<evidence type="ECO:0000256" key="1">
    <source>
        <dbReference type="ARBA" id="ARBA00022670"/>
    </source>
</evidence>
<dbReference type="EC" id="3.4.21.53" evidence="2"/>
<dbReference type="InterPro" id="IPR014721">
    <property type="entry name" value="Ribsml_uS5_D2-typ_fold_subgr"/>
</dbReference>
<dbReference type="InterPro" id="IPR041699">
    <property type="entry name" value="AAA_32"/>
</dbReference>
<accession>A0A059PYB2</accession>
<dbReference type="SUPFAM" id="SSF54211">
    <property type="entry name" value="Ribosomal protein S5 domain 2-like"/>
    <property type="match status" value="1"/>
</dbReference>
<dbReference type="Gene3D" id="3.30.230.10">
    <property type="match status" value="1"/>
</dbReference>
<dbReference type="Gene3D" id="3.40.50.300">
    <property type="entry name" value="P-loop containing nucleotide triphosphate hydrolases"/>
    <property type="match status" value="2"/>
</dbReference>
<dbReference type="GO" id="GO:0004252">
    <property type="term" value="F:serine-type endopeptidase activity"/>
    <property type="evidence" value="ECO:0007669"/>
    <property type="project" value="UniProtKB-UniRule"/>
</dbReference>
<dbReference type="GO" id="GO:0005524">
    <property type="term" value="F:ATP binding"/>
    <property type="evidence" value="ECO:0007669"/>
    <property type="project" value="InterPro"/>
</dbReference>
<protein>
    <recommendedName>
        <fullName evidence="2">endopeptidase La</fullName>
        <ecNumber evidence="2">3.4.21.53</ecNumber>
    </recommendedName>
</protein>
<dbReference type="InterPro" id="IPR008269">
    <property type="entry name" value="Lon_proteolytic"/>
</dbReference>
<dbReference type="InterPro" id="IPR020568">
    <property type="entry name" value="Ribosomal_Su5_D2-typ_SF"/>
</dbReference>
<dbReference type="Gene3D" id="1.10.8.60">
    <property type="match status" value="1"/>
</dbReference>
<reference evidence="3" key="1">
    <citation type="journal article" date="2014" name="PLoS ONE">
        <title>Arrangement of the Clostridium baratii F7 Toxin Gene Cluster with Identification of a sigma Factor That Recognizes the Botulinum Toxin Gene Cluster Promoters.</title>
        <authorList>
            <person name="Dover N."/>
            <person name="Barash J.R."/>
            <person name="Burke J.N."/>
            <person name="Hill K.K."/>
            <person name="Detter J.C."/>
            <person name="Arnon S.S."/>
        </authorList>
    </citation>
    <scope>NUCLEOTIDE SEQUENCE</scope>
    <source>
        <strain evidence="3">IBCA66-5436</strain>
    </source>
</reference>